<dbReference type="InterPro" id="IPR019808">
    <property type="entry name" value="Histidine_triad_CS"/>
</dbReference>
<keyword evidence="6" id="KW-1185">Reference proteome</keyword>
<evidence type="ECO:0000313" key="6">
    <source>
        <dbReference type="Proteomes" id="UP000003980"/>
    </source>
</evidence>
<name>H2C3D2_9CREN</name>
<sequence length="146" mass="16431">MCLFCNILGGREPGYFVYRDEHVSAILDKYPITPGHTLVMPNRHFADLLVTDPEISCELTRKTVFLARSIREALKASGVRILTNVGASSGQVVFHTHVHIIPSWDSDPPQVFPSFQPRKAQAPSYYESLQKVISQYIKTITERGTN</sequence>
<dbReference type="Pfam" id="PF01230">
    <property type="entry name" value="HIT"/>
    <property type="match status" value="1"/>
</dbReference>
<dbReference type="RefSeq" id="WP_009071541.1">
    <property type="nucleotide sequence ID" value="NZ_JH597761.1"/>
</dbReference>
<dbReference type="OrthoDB" id="26806at2157"/>
<dbReference type="CDD" id="cd01277">
    <property type="entry name" value="HINT_subgroup"/>
    <property type="match status" value="1"/>
</dbReference>
<dbReference type="HOGENOM" id="CLU_056776_3_2_2"/>
<dbReference type="PANTHER" id="PTHR47670:SF1">
    <property type="entry name" value="ADENYLYLSULFATASE HINT3"/>
    <property type="match status" value="1"/>
</dbReference>
<keyword evidence="5" id="KW-0378">Hydrolase</keyword>
<dbReference type="Proteomes" id="UP000003980">
    <property type="component" value="Unassembled WGS sequence"/>
</dbReference>
<dbReference type="GO" id="GO:0009150">
    <property type="term" value="P:purine ribonucleotide metabolic process"/>
    <property type="evidence" value="ECO:0007669"/>
    <property type="project" value="TreeGrafter"/>
</dbReference>
<dbReference type="STRING" id="671065.MetMK1DRAFT_00012560"/>
<reference evidence="5 6" key="1">
    <citation type="submission" date="2012-01" db="EMBL/GenBank/DDBJ databases">
        <title>Improved High-Quality Draft sequence of Metallosphaera yellowstonensis MK1.</title>
        <authorList>
            <consortium name="US DOE Joint Genome Institute"/>
            <person name="Lucas S."/>
            <person name="Han J."/>
            <person name="Cheng J.-F."/>
            <person name="Goodwin L."/>
            <person name="Pitluck S."/>
            <person name="Peters L."/>
            <person name="Teshima H."/>
            <person name="Detter J.C."/>
            <person name="Han C."/>
            <person name="Tapia R."/>
            <person name="Land M."/>
            <person name="Hauser L."/>
            <person name="Kyrpides N."/>
            <person name="Kozubal M."/>
            <person name="Macur R.E."/>
            <person name="Jay Z."/>
            <person name="Inskeep W."/>
            <person name="Woyke T."/>
        </authorList>
    </citation>
    <scope>NUCLEOTIDE SEQUENCE [LARGE SCALE GENOMIC DNA]</scope>
    <source>
        <strain evidence="5 6">MK1</strain>
    </source>
</reference>
<feature type="domain" description="HIT" evidence="4">
    <location>
        <begin position="3"/>
        <end position="110"/>
    </location>
</feature>
<dbReference type="PROSITE" id="PS00892">
    <property type="entry name" value="HIT_1"/>
    <property type="match status" value="1"/>
</dbReference>
<dbReference type="PROSITE" id="PS51084">
    <property type="entry name" value="HIT_2"/>
    <property type="match status" value="1"/>
</dbReference>
<dbReference type="EMBL" id="JH597761">
    <property type="protein sequence ID" value="EHP70753.1"/>
    <property type="molecule type" value="Genomic_DNA"/>
</dbReference>
<dbReference type="InterPro" id="IPR011146">
    <property type="entry name" value="HIT-like"/>
</dbReference>
<gene>
    <name evidence="5" type="ORF">MetMK1DRAFT_00012560</name>
</gene>
<dbReference type="Gene3D" id="3.30.428.10">
    <property type="entry name" value="HIT-like"/>
    <property type="match status" value="1"/>
</dbReference>
<dbReference type="InterPro" id="IPR039384">
    <property type="entry name" value="HINT"/>
</dbReference>
<dbReference type="SUPFAM" id="SSF54197">
    <property type="entry name" value="HIT-like"/>
    <property type="match status" value="1"/>
</dbReference>
<dbReference type="eggNOG" id="arCOG00419">
    <property type="taxonomic scope" value="Archaea"/>
</dbReference>
<dbReference type="InterPro" id="IPR001310">
    <property type="entry name" value="Histidine_triad_HIT"/>
</dbReference>
<dbReference type="PRINTS" id="PR00332">
    <property type="entry name" value="HISTRIAD"/>
</dbReference>
<proteinExistence type="predicted"/>
<evidence type="ECO:0000313" key="5">
    <source>
        <dbReference type="EMBL" id="EHP70753.1"/>
    </source>
</evidence>
<protein>
    <submittedName>
        <fullName evidence="5">HIT family hydrolase, diadenosine tetraphosphate hydrolase</fullName>
    </submittedName>
</protein>
<evidence type="ECO:0000256" key="1">
    <source>
        <dbReference type="PIRSR" id="PIRSR601310-1"/>
    </source>
</evidence>
<evidence type="ECO:0000256" key="3">
    <source>
        <dbReference type="PROSITE-ProRule" id="PRU00464"/>
    </source>
</evidence>
<evidence type="ECO:0000259" key="4">
    <source>
        <dbReference type="PROSITE" id="PS51084"/>
    </source>
</evidence>
<organism evidence="5 6">
    <name type="scientific">Metallosphaera yellowstonensis MK1</name>
    <dbReference type="NCBI Taxonomy" id="671065"/>
    <lineage>
        <taxon>Archaea</taxon>
        <taxon>Thermoproteota</taxon>
        <taxon>Thermoprotei</taxon>
        <taxon>Sulfolobales</taxon>
        <taxon>Sulfolobaceae</taxon>
        <taxon>Metallosphaera</taxon>
    </lineage>
</organism>
<evidence type="ECO:0000256" key="2">
    <source>
        <dbReference type="PIRSR" id="PIRSR601310-3"/>
    </source>
</evidence>
<dbReference type="AlphaFoldDB" id="H2C3D2"/>
<feature type="short sequence motif" description="Histidine triad motif" evidence="2 3">
    <location>
        <begin position="95"/>
        <end position="99"/>
    </location>
</feature>
<accession>H2C3D2</accession>
<dbReference type="GO" id="GO:0006790">
    <property type="term" value="P:sulfur compound metabolic process"/>
    <property type="evidence" value="ECO:0007669"/>
    <property type="project" value="TreeGrafter"/>
</dbReference>
<feature type="active site" description="Tele-AMP-histidine intermediate" evidence="1">
    <location>
        <position position="97"/>
    </location>
</feature>
<dbReference type="PANTHER" id="PTHR47670">
    <property type="entry name" value="ADENYLYLSULFATASE HINT3"/>
    <property type="match status" value="1"/>
</dbReference>
<dbReference type="InterPro" id="IPR036265">
    <property type="entry name" value="HIT-like_sf"/>
</dbReference>
<dbReference type="GO" id="GO:0047627">
    <property type="term" value="F:adenylylsulfatase activity"/>
    <property type="evidence" value="ECO:0007669"/>
    <property type="project" value="TreeGrafter"/>
</dbReference>